<dbReference type="Gene3D" id="3.20.20.370">
    <property type="entry name" value="Glycoside hydrolase/deacetylase"/>
    <property type="match status" value="1"/>
</dbReference>
<dbReference type="Pfam" id="PF01522">
    <property type="entry name" value="Polysacc_deac_1"/>
    <property type="match status" value="2"/>
</dbReference>
<evidence type="ECO:0000256" key="1">
    <source>
        <dbReference type="ARBA" id="ARBA00004613"/>
    </source>
</evidence>
<dbReference type="SUPFAM" id="SSF88713">
    <property type="entry name" value="Glycoside hydrolase/deacetylase"/>
    <property type="match status" value="1"/>
</dbReference>
<comment type="subcellular location">
    <subcellularLocation>
        <location evidence="1">Secreted</location>
    </subcellularLocation>
</comment>
<dbReference type="AlphaFoldDB" id="A0AA96GN82"/>
<sequence length="366" mass="42032">MASNKNKSMGREFKHLVLLWTFQCLEKFGLLSFLLFIADYCEVKRLDCGDEKVIFPYIRKRKDFHFLILVGHRVNDSPDPFIGGIHPSVFKRQLETLSKSFQILPLKEVLLRAQQSDLPPNALAITFDDGYRDNYEHAYPILRALGVPATIFLSTGPLESEQEPLWHDLVFDAFRRTEAPTVAIGDTTYSLKTLQERRQALWVFRQFLRGFEFCDWKGLIARLRVDLGFAKDWSCPGFEKLEWWHIKEMAQQQISIGVHTVSHPLLTCLPIGEAIQEIKISKAAIEKNLGLAADLFAYPNGNRKDFNETIKEVLRDEGFLCGVTTIHGTNCVHTDRFELRRLGLSSDHHNIAPLRLGWNKFRLSGS</sequence>
<dbReference type="KEGG" id="nneo:PQG83_09525"/>
<dbReference type="InterPro" id="IPR002509">
    <property type="entry name" value="NODB_dom"/>
</dbReference>
<dbReference type="InterPro" id="IPR011330">
    <property type="entry name" value="Glyco_hydro/deAcase_b/a-brl"/>
</dbReference>
<dbReference type="EMBL" id="CP116968">
    <property type="protein sequence ID" value="WNM63977.1"/>
    <property type="molecule type" value="Genomic_DNA"/>
</dbReference>
<dbReference type="InterPro" id="IPR051398">
    <property type="entry name" value="Polysacch_Deacetylase"/>
</dbReference>
<evidence type="ECO:0000256" key="2">
    <source>
        <dbReference type="ARBA" id="ARBA00022729"/>
    </source>
</evidence>
<dbReference type="PROSITE" id="PS51677">
    <property type="entry name" value="NODB"/>
    <property type="match status" value="1"/>
</dbReference>
<keyword evidence="3" id="KW-0812">Transmembrane</keyword>
<accession>A0AA96GN82</accession>
<dbReference type="GO" id="GO:0005576">
    <property type="term" value="C:extracellular region"/>
    <property type="evidence" value="ECO:0007669"/>
    <property type="project" value="UniProtKB-SubCell"/>
</dbReference>
<protein>
    <submittedName>
        <fullName evidence="5">Polysaccharide deacetylase family protein</fullName>
    </submittedName>
</protein>
<dbReference type="PANTHER" id="PTHR34216:SF3">
    <property type="entry name" value="POLY-BETA-1,6-N-ACETYL-D-GLUCOSAMINE N-DEACETYLASE"/>
    <property type="match status" value="1"/>
</dbReference>
<evidence type="ECO:0000313" key="5">
    <source>
        <dbReference type="EMBL" id="WNM63977.1"/>
    </source>
</evidence>
<dbReference type="GO" id="GO:0016810">
    <property type="term" value="F:hydrolase activity, acting on carbon-nitrogen (but not peptide) bonds"/>
    <property type="evidence" value="ECO:0007669"/>
    <property type="project" value="InterPro"/>
</dbReference>
<proteinExistence type="predicted"/>
<keyword evidence="3" id="KW-0472">Membrane</keyword>
<evidence type="ECO:0000259" key="4">
    <source>
        <dbReference type="PROSITE" id="PS51677"/>
    </source>
</evidence>
<organism evidence="5 6">
    <name type="scientific">Candidatus Nitrospira neomarina</name>
    <dbReference type="NCBI Taxonomy" id="3020899"/>
    <lineage>
        <taxon>Bacteria</taxon>
        <taxon>Pseudomonadati</taxon>
        <taxon>Nitrospirota</taxon>
        <taxon>Nitrospiria</taxon>
        <taxon>Nitrospirales</taxon>
        <taxon>Nitrospiraceae</taxon>
        <taxon>Nitrospira</taxon>
    </lineage>
</organism>
<dbReference type="GO" id="GO:0005975">
    <property type="term" value="P:carbohydrate metabolic process"/>
    <property type="evidence" value="ECO:0007669"/>
    <property type="project" value="InterPro"/>
</dbReference>
<name>A0AA96GN82_9BACT</name>
<feature type="domain" description="NodB homology" evidence="4">
    <location>
        <begin position="121"/>
        <end position="366"/>
    </location>
</feature>
<keyword evidence="2" id="KW-0732">Signal</keyword>
<gene>
    <name evidence="5" type="ORF">PQG83_09525</name>
</gene>
<dbReference type="RefSeq" id="WP_312748813.1">
    <property type="nucleotide sequence ID" value="NZ_CP116968.1"/>
</dbReference>
<dbReference type="Proteomes" id="UP001302494">
    <property type="component" value="Chromosome"/>
</dbReference>
<evidence type="ECO:0000313" key="6">
    <source>
        <dbReference type="Proteomes" id="UP001302494"/>
    </source>
</evidence>
<feature type="transmembrane region" description="Helical" evidence="3">
    <location>
        <begin position="16"/>
        <end position="38"/>
    </location>
</feature>
<evidence type="ECO:0000256" key="3">
    <source>
        <dbReference type="SAM" id="Phobius"/>
    </source>
</evidence>
<reference evidence="5 6" key="1">
    <citation type="submission" date="2023-01" db="EMBL/GenBank/DDBJ databases">
        <title>Cultivation and genomic characterization of new, ubiquitous marine nitrite-oxidizing bacteria from the Nitrospirales.</title>
        <authorList>
            <person name="Mueller A.J."/>
            <person name="Daebeler A."/>
            <person name="Herbold C.W."/>
            <person name="Kirkegaard R.H."/>
            <person name="Daims H."/>
        </authorList>
    </citation>
    <scope>NUCLEOTIDE SEQUENCE [LARGE SCALE GENOMIC DNA]</scope>
    <source>
        <strain evidence="5 6">DK</strain>
    </source>
</reference>
<dbReference type="CDD" id="cd10918">
    <property type="entry name" value="CE4_NodB_like_5s_6s"/>
    <property type="match status" value="1"/>
</dbReference>
<dbReference type="PANTHER" id="PTHR34216">
    <property type="match status" value="1"/>
</dbReference>
<keyword evidence="6" id="KW-1185">Reference proteome</keyword>
<keyword evidence="3" id="KW-1133">Transmembrane helix</keyword>